<keyword evidence="2" id="KW-0732">Signal</keyword>
<dbReference type="GO" id="GO:0030288">
    <property type="term" value="C:outer membrane-bounded periplasmic space"/>
    <property type="evidence" value="ECO:0007669"/>
    <property type="project" value="TreeGrafter"/>
</dbReference>
<dbReference type="CDD" id="cd02696">
    <property type="entry name" value="MurNAc-LAA"/>
    <property type="match status" value="1"/>
</dbReference>
<feature type="domain" description="MurNAc-LAA" evidence="3">
    <location>
        <begin position="134"/>
        <end position="259"/>
    </location>
</feature>
<sequence>MVLVRRLLVGVLLVPALSAGSSEYVVDVDPAAGRSPRPQMSGALAGRTVVIDPGHQLGNHNFPREINRLVPAGGFVKPCNTTGTATDGGFPEATFVWRVVVRVRDRLEALGARVAMTRTSNRQDRWGPCVDARGRAGNRVDADLKVSIHADGSYTAGARGFHVIMPADRRPWTHDIARPSRRLAHDLHRGLQRSGFEPANYIAGGDGIDVRSDLGTLNLSDVPTVMVELGNMRNPAEARRMTSARGQASYSQGLVAGIRRFLR</sequence>
<accession>A0A4P7II49</accession>
<dbReference type="KEGG" id="nsn:EXE58_10780"/>
<dbReference type="InterPro" id="IPR002508">
    <property type="entry name" value="MurNAc-LAA_cat"/>
</dbReference>
<dbReference type="PANTHER" id="PTHR30404">
    <property type="entry name" value="N-ACETYLMURAMOYL-L-ALANINE AMIDASE"/>
    <property type="match status" value="1"/>
</dbReference>
<evidence type="ECO:0000313" key="5">
    <source>
        <dbReference type="Proteomes" id="UP000294853"/>
    </source>
</evidence>
<protein>
    <submittedName>
        <fullName evidence="4">N-acetylmuramoyl-L-alanine amidase</fullName>
    </submittedName>
</protein>
<dbReference type="SMART" id="SM00646">
    <property type="entry name" value="Ami_3"/>
    <property type="match status" value="1"/>
</dbReference>
<gene>
    <name evidence="4" type="ORF">EXE58_10780</name>
</gene>
<feature type="chain" id="PRO_5020665566" evidence="2">
    <location>
        <begin position="22"/>
        <end position="263"/>
    </location>
</feature>
<keyword evidence="1" id="KW-0378">Hydrolase</keyword>
<dbReference type="InterPro" id="IPR050695">
    <property type="entry name" value="N-acetylmuramoyl_amidase_3"/>
</dbReference>
<keyword evidence="5" id="KW-1185">Reference proteome</keyword>
<organism evidence="4 5">
    <name type="scientific">Nocardioides seonyuensis</name>
    <dbReference type="NCBI Taxonomy" id="2518371"/>
    <lineage>
        <taxon>Bacteria</taxon>
        <taxon>Bacillati</taxon>
        <taxon>Actinomycetota</taxon>
        <taxon>Actinomycetes</taxon>
        <taxon>Propionibacteriales</taxon>
        <taxon>Nocardioidaceae</taxon>
        <taxon>Nocardioides</taxon>
    </lineage>
</organism>
<dbReference type="Gene3D" id="3.40.630.40">
    <property type="entry name" value="Zn-dependent exopeptidases"/>
    <property type="match status" value="1"/>
</dbReference>
<evidence type="ECO:0000256" key="1">
    <source>
        <dbReference type="ARBA" id="ARBA00022801"/>
    </source>
</evidence>
<evidence type="ECO:0000256" key="2">
    <source>
        <dbReference type="SAM" id="SignalP"/>
    </source>
</evidence>
<dbReference type="GO" id="GO:0009253">
    <property type="term" value="P:peptidoglycan catabolic process"/>
    <property type="evidence" value="ECO:0007669"/>
    <property type="project" value="InterPro"/>
</dbReference>
<dbReference type="AlphaFoldDB" id="A0A4P7II49"/>
<dbReference type="PANTHER" id="PTHR30404:SF0">
    <property type="entry name" value="N-ACETYLMURAMOYL-L-ALANINE AMIDASE AMIC"/>
    <property type="match status" value="1"/>
</dbReference>
<proteinExistence type="predicted"/>
<dbReference type="Proteomes" id="UP000294853">
    <property type="component" value="Chromosome"/>
</dbReference>
<dbReference type="RefSeq" id="WP_135267888.1">
    <property type="nucleotide sequence ID" value="NZ_CP038436.1"/>
</dbReference>
<name>A0A4P7II49_9ACTN</name>
<evidence type="ECO:0000313" key="4">
    <source>
        <dbReference type="EMBL" id="QBX55897.1"/>
    </source>
</evidence>
<dbReference type="GO" id="GO:0008745">
    <property type="term" value="F:N-acetylmuramoyl-L-alanine amidase activity"/>
    <property type="evidence" value="ECO:0007669"/>
    <property type="project" value="InterPro"/>
</dbReference>
<reference evidence="4 5" key="1">
    <citation type="submission" date="2019-03" db="EMBL/GenBank/DDBJ databases">
        <title>Three New Species of Nocardioides, Nocardioides euryhalodurans sp. nov., Nocardioides seonyuensis sp. nov. and Nocardioides eburneoflavus sp. nov. Iolated from Soil.</title>
        <authorList>
            <person name="Roh S.G."/>
            <person name="Lee C."/>
            <person name="Kim M.-K."/>
            <person name="Kim S.B."/>
        </authorList>
    </citation>
    <scope>NUCLEOTIDE SEQUENCE [LARGE SCALE GENOMIC DNA]</scope>
    <source>
        <strain evidence="4 5">MMS17-SY207-3</strain>
    </source>
</reference>
<dbReference type="OrthoDB" id="3268878at2"/>
<dbReference type="Pfam" id="PF01520">
    <property type="entry name" value="Amidase_3"/>
    <property type="match status" value="1"/>
</dbReference>
<evidence type="ECO:0000259" key="3">
    <source>
        <dbReference type="SMART" id="SM00646"/>
    </source>
</evidence>
<dbReference type="SUPFAM" id="SSF53187">
    <property type="entry name" value="Zn-dependent exopeptidases"/>
    <property type="match status" value="1"/>
</dbReference>
<dbReference type="EMBL" id="CP038436">
    <property type="protein sequence ID" value="QBX55897.1"/>
    <property type="molecule type" value="Genomic_DNA"/>
</dbReference>
<feature type="signal peptide" evidence="2">
    <location>
        <begin position="1"/>
        <end position="21"/>
    </location>
</feature>